<dbReference type="Proteomes" id="UP000269396">
    <property type="component" value="Unassembled WGS sequence"/>
</dbReference>
<sequence length="60" mass="6447">MRTGLVGCIPSGILKPYNSPGNDSSVTRDRHTLTTNNTATSSPNTMGLVAKTRLRMSRRG</sequence>
<organism evidence="1 2">
    <name type="scientific">Schistosoma mattheei</name>
    <dbReference type="NCBI Taxonomy" id="31246"/>
    <lineage>
        <taxon>Eukaryota</taxon>
        <taxon>Metazoa</taxon>
        <taxon>Spiralia</taxon>
        <taxon>Lophotrochozoa</taxon>
        <taxon>Platyhelminthes</taxon>
        <taxon>Trematoda</taxon>
        <taxon>Digenea</taxon>
        <taxon>Strigeidida</taxon>
        <taxon>Schistosomatoidea</taxon>
        <taxon>Schistosomatidae</taxon>
        <taxon>Schistosoma</taxon>
    </lineage>
</organism>
<evidence type="ECO:0000313" key="2">
    <source>
        <dbReference type="Proteomes" id="UP000269396"/>
    </source>
</evidence>
<dbReference type="EMBL" id="UZAL01007825">
    <property type="protein sequence ID" value="VDO98929.1"/>
    <property type="molecule type" value="Genomic_DNA"/>
</dbReference>
<proteinExistence type="predicted"/>
<accession>A0A3P8A701</accession>
<gene>
    <name evidence="1" type="ORF">SMTD_LOCUS3767</name>
</gene>
<reference evidence="1 2" key="1">
    <citation type="submission" date="2018-11" db="EMBL/GenBank/DDBJ databases">
        <authorList>
            <consortium name="Pathogen Informatics"/>
        </authorList>
    </citation>
    <scope>NUCLEOTIDE SEQUENCE [LARGE SCALE GENOMIC DNA]</scope>
    <source>
        <strain>Denwood</strain>
        <strain evidence="2">Zambia</strain>
    </source>
</reference>
<protein>
    <submittedName>
        <fullName evidence="1">Uncharacterized protein</fullName>
    </submittedName>
</protein>
<name>A0A3P8A701_9TREM</name>
<keyword evidence="2" id="KW-1185">Reference proteome</keyword>
<dbReference type="AlphaFoldDB" id="A0A3P8A701"/>
<evidence type="ECO:0000313" key="1">
    <source>
        <dbReference type="EMBL" id="VDO98929.1"/>
    </source>
</evidence>